<keyword evidence="3" id="KW-1185">Reference proteome</keyword>
<evidence type="ECO:0000256" key="1">
    <source>
        <dbReference type="SAM" id="MobiDB-lite"/>
    </source>
</evidence>
<evidence type="ECO:0000313" key="2">
    <source>
        <dbReference type="EMBL" id="GMI20187.1"/>
    </source>
</evidence>
<accession>A0A9W7FWG1</accession>
<feature type="non-terminal residue" evidence="2">
    <location>
        <position position="1"/>
    </location>
</feature>
<feature type="region of interest" description="Disordered" evidence="1">
    <location>
        <begin position="86"/>
        <end position="157"/>
    </location>
</feature>
<dbReference type="EMBL" id="BRXZ01006788">
    <property type="protein sequence ID" value="GMI20187.1"/>
    <property type="molecule type" value="Genomic_DNA"/>
</dbReference>
<gene>
    <name evidence="2" type="ORF">TrRE_jg12375</name>
</gene>
<dbReference type="Proteomes" id="UP001165082">
    <property type="component" value="Unassembled WGS sequence"/>
</dbReference>
<name>A0A9W7FWG1_9STRA</name>
<sequence>KALEAAAREANIDIQIVTGSCVRNHILVKQRYELQVTEESGLDVLHGHFLDDPHQEFDCFACDLTEAAVEDRALVNAFGKAYSSDITGDGPSSSQINSLSSKQLVPRQPTRPQQEFADHLSDKETRSDGELDIQSHLSLEDDDEELMTGQWDRSDPNRQYIKSDAYRQVSPRLTNLDPDVYHDEVHNFMTSSISIMEQLGKAEEQRAMGKKMSSYGDKHQLLLAAHRTILHRPLDVHRDGFDVASESYRETLMRTGRPGDRFINWSSSSSRMSTTHDTGTDGLAALIANDRDRRR</sequence>
<proteinExistence type="predicted"/>
<evidence type="ECO:0000313" key="3">
    <source>
        <dbReference type="Proteomes" id="UP001165082"/>
    </source>
</evidence>
<feature type="compositionally biased region" description="Low complexity" evidence="1">
    <location>
        <begin position="92"/>
        <end position="101"/>
    </location>
</feature>
<feature type="compositionally biased region" description="Basic and acidic residues" evidence="1">
    <location>
        <begin position="116"/>
        <end position="129"/>
    </location>
</feature>
<feature type="non-terminal residue" evidence="2">
    <location>
        <position position="295"/>
    </location>
</feature>
<organism evidence="2 3">
    <name type="scientific">Triparma retinervis</name>
    <dbReference type="NCBI Taxonomy" id="2557542"/>
    <lineage>
        <taxon>Eukaryota</taxon>
        <taxon>Sar</taxon>
        <taxon>Stramenopiles</taxon>
        <taxon>Ochrophyta</taxon>
        <taxon>Bolidophyceae</taxon>
        <taxon>Parmales</taxon>
        <taxon>Triparmaceae</taxon>
        <taxon>Triparma</taxon>
    </lineage>
</organism>
<reference evidence="2" key="1">
    <citation type="submission" date="2022-07" db="EMBL/GenBank/DDBJ databases">
        <title>Genome analysis of Parmales, a sister group of diatoms, reveals the evolutionary specialization of diatoms from phago-mixotrophs to photoautotrophs.</title>
        <authorList>
            <person name="Ban H."/>
            <person name="Sato S."/>
            <person name="Yoshikawa S."/>
            <person name="Kazumasa Y."/>
            <person name="Nakamura Y."/>
            <person name="Ichinomiya M."/>
            <person name="Saitoh K."/>
            <person name="Sato N."/>
            <person name="Blanc-Mathieu R."/>
            <person name="Endo H."/>
            <person name="Kuwata A."/>
            <person name="Ogata H."/>
        </authorList>
    </citation>
    <scope>NUCLEOTIDE SEQUENCE</scope>
</reference>
<comment type="caution">
    <text evidence="2">The sequence shown here is derived from an EMBL/GenBank/DDBJ whole genome shotgun (WGS) entry which is preliminary data.</text>
</comment>
<protein>
    <submittedName>
        <fullName evidence="2">Uncharacterized protein</fullName>
    </submittedName>
</protein>
<dbReference type="AlphaFoldDB" id="A0A9W7FWG1"/>